<evidence type="ECO:0000256" key="2">
    <source>
        <dbReference type="ARBA" id="ARBA00004174"/>
    </source>
</evidence>
<organism evidence="16">
    <name type="scientific">Tigriopus japonicus</name>
    <name type="common">Copepod</name>
    <dbReference type="NCBI Taxonomy" id="158387"/>
    <lineage>
        <taxon>Eukaryota</taxon>
        <taxon>Metazoa</taxon>
        <taxon>Ecdysozoa</taxon>
        <taxon>Arthropoda</taxon>
        <taxon>Crustacea</taxon>
        <taxon>Multicrustacea</taxon>
        <taxon>Hexanauplia</taxon>
        <taxon>Copepoda</taxon>
        <taxon>Harpacticoida</taxon>
        <taxon>Harpacticidae</taxon>
        <taxon>Tigriopus</taxon>
    </lineage>
</organism>
<dbReference type="InterPro" id="IPR001128">
    <property type="entry name" value="Cyt_P450"/>
</dbReference>
<dbReference type="Gene3D" id="1.10.630.10">
    <property type="entry name" value="Cytochrome P450"/>
    <property type="match status" value="1"/>
</dbReference>
<dbReference type="InterPro" id="IPR017972">
    <property type="entry name" value="Cyt_P450_CS"/>
</dbReference>
<dbReference type="PANTHER" id="PTHR24292:SF54">
    <property type="entry name" value="CYP9F3-RELATED"/>
    <property type="match status" value="1"/>
</dbReference>
<proteinExistence type="evidence at transcript level"/>
<evidence type="ECO:0000256" key="4">
    <source>
        <dbReference type="ARBA" id="ARBA00010617"/>
    </source>
</evidence>
<keyword evidence="7" id="KW-0256">Endoplasmic reticulum</keyword>
<keyword evidence="15" id="KW-0812">Transmembrane</keyword>
<keyword evidence="9 14" id="KW-0560">Oxidoreductase</keyword>
<dbReference type="GO" id="GO:0016705">
    <property type="term" value="F:oxidoreductase activity, acting on paired donors, with incorporation or reduction of molecular oxygen"/>
    <property type="evidence" value="ECO:0007669"/>
    <property type="project" value="InterPro"/>
</dbReference>
<accession>A0A088DJU6</accession>
<gene>
    <name evidence="16" type="primary">CYP3024A2</name>
</gene>
<dbReference type="FunFam" id="1.10.630.10:FF:000182">
    <property type="entry name" value="Cytochrome P450 3A4"/>
    <property type="match status" value="1"/>
</dbReference>
<dbReference type="PANTHER" id="PTHR24292">
    <property type="entry name" value="CYTOCHROME P450"/>
    <property type="match status" value="1"/>
</dbReference>
<evidence type="ECO:0000256" key="1">
    <source>
        <dbReference type="ARBA" id="ARBA00001971"/>
    </source>
</evidence>
<evidence type="ECO:0000256" key="8">
    <source>
        <dbReference type="ARBA" id="ARBA00022848"/>
    </source>
</evidence>
<evidence type="ECO:0000256" key="10">
    <source>
        <dbReference type="ARBA" id="ARBA00023004"/>
    </source>
</evidence>
<evidence type="ECO:0000256" key="9">
    <source>
        <dbReference type="ARBA" id="ARBA00023002"/>
    </source>
</evidence>
<dbReference type="GO" id="GO:0020037">
    <property type="term" value="F:heme binding"/>
    <property type="evidence" value="ECO:0007669"/>
    <property type="project" value="InterPro"/>
</dbReference>
<dbReference type="InterPro" id="IPR036396">
    <property type="entry name" value="Cyt_P450_sf"/>
</dbReference>
<dbReference type="Pfam" id="PF00067">
    <property type="entry name" value="p450"/>
    <property type="match status" value="1"/>
</dbReference>
<keyword evidence="10 13" id="KW-0408">Iron</keyword>
<dbReference type="InterPro" id="IPR050476">
    <property type="entry name" value="Insect_CytP450_Detox"/>
</dbReference>
<dbReference type="PROSITE" id="PS00086">
    <property type="entry name" value="CYTOCHROME_P450"/>
    <property type="match status" value="1"/>
</dbReference>
<dbReference type="PRINTS" id="PR00385">
    <property type="entry name" value="P450"/>
</dbReference>
<dbReference type="PRINTS" id="PR00463">
    <property type="entry name" value="EP450I"/>
</dbReference>
<dbReference type="GO" id="GO:0004497">
    <property type="term" value="F:monooxygenase activity"/>
    <property type="evidence" value="ECO:0007669"/>
    <property type="project" value="UniProtKB-KW"/>
</dbReference>
<dbReference type="AlphaFoldDB" id="A0A088DJU6"/>
<keyword evidence="12 15" id="KW-0472">Membrane</keyword>
<dbReference type="GO" id="GO:0005506">
    <property type="term" value="F:iron ion binding"/>
    <property type="evidence" value="ECO:0007669"/>
    <property type="project" value="InterPro"/>
</dbReference>
<evidence type="ECO:0000256" key="5">
    <source>
        <dbReference type="ARBA" id="ARBA00022617"/>
    </source>
</evidence>
<dbReference type="GO" id="GO:0005789">
    <property type="term" value="C:endoplasmic reticulum membrane"/>
    <property type="evidence" value="ECO:0007669"/>
    <property type="project" value="UniProtKB-SubCell"/>
</dbReference>
<keyword evidence="6 13" id="KW-0479">Metal-binding</keyword>
<comment type="cofactor">
    <cofactor evidence="1 13">
        <name>heme</name>
        <dbReference type="ChEBI" id="CHEBI:30413"/>
    </cofactor>
</comment>
<evidence type="ECO:0000256" key="13">
    <source>
        <dbReference type="PIRSR" id="PIRSR602401-1"/>
    </source>
</evidence>
<sequence length="520" mass="59388">MSVFNWALEEIVSVFGILSRVQWLGLLGLFVLYVYWSLTKNYGVYEKKGLFSIPPKMIFGNTKDLVMQTKSMIQFYRDIYKQFGDRKYGIYYDGTAPTLIIKDPDLIKQVLVTDFDHFVDFAFIPKELAHLPMNELGLSNAIGDEWRSLRTSITPAFSLKNIKNIGTKINAPALDVIEAMKRCPNGEVDMEKLTGHYAIDCIGRIVFSMDFQTIKSDGNEIVTNGDGFFETWRFFLTMSIPRVAKLFNISIFKPQSVNFFLNMTEKILQGRNGSTSYPNDVLGLMMKIRDQKLDPDNDDSKGQKQALAAKFMTDTMINRTLMQFFLDGYDTVSALLSMVFYFVAIDPEVQDRLLAEIDDMASKVGANITGDDVKELKYLDQVFHESSRLAAFAFTVRRCTKSWKIPGTDVVIPEDMAVMIPIQGLHSDPKYFPDPDKFDPERFTAENKLNMKTGTFLPFGMGPRACIGMQIALMEARILMYQVFRNFRLEPCEKTVIPIKWRTDHFNRIDGGVKLKAVPR</sequence>
<comment type="similarity">
    <text evidence="4 14">Belongs to the cytochrome P450 family.</text>
</comment>
<evidence type="ECO:0000256" key="12">
    <source>
        <dbReference type="ARBA" id="ARBA00023136"/>
    </source>
</evidence>
<evidence type="ECO:0000256" key="3">
    <source>
        <dbReference type="ARBA" id="ARBA00004406"/>
    </source>
</evidence>
<keyword evidence="15" id="KW-1133">Transmembrane helix</keyword>
<evidence type="ECO:0000313" key="16">
    <source>
        <dbReference type="EMBL" id="AIL94148.1"/>
    </source>
</evidence>
<dbReference type="EMBL" id="KF639994">
    <property type="protein sequence ID" value="AIL94148.1"/>
    <property type="molecule type" value="mRNA"/>
</dbReference>
<evidence type="ECO:0000256" key="11">
    <source>
        <dbReference type="ARBA" id="ARBA00023033"/>
    </source>
</evidence>
<name>A0A088DJU6_TIGJA</name>
<reference evidence="16" key="2">
    <citation type="journal article" date="2014" name="Aquat. Toxicol.">
        <title>Crude oil exposure results in oxidative stress-mediated dysfunctional development and reproduction in the copepod Tigriopus japonicus and modulates expression of cytochrome P450 (CYP) genes.</title>
        <authorList>
            <person name="Han J."/>
            <person name="Won E.J."/>
            <person name="Hwang D.S."/>
            <person name="Shin K.H."/>
            <person name="Lee Y.S."/>
            <person name="Leung K.M."/>
            <person name="Lee S.J."/>
            <person name="Lee J.S."/>
        </authorList>
    </citation>
    <scope>NUCLEOTIDE SEQUENCE</scope>
</reference>
<dbReference type="SUPFAM" id="SSF48264">
    <property type="entry name" value="Cytochrome P450"/>
    <property type="match status" value="1"/>
</dbReference>
<evidence type="ECO:0000256" key="7">
    <source>
        <dbReference type="ARBA" id="ARBA00022824"/>
    </source>
</evidence>
<feature type="binding site" description="axial binding residue" evidence="13">
    <location>
        <position position="466"/>
    </location>
    <ligand>
        <name>heme</name>
        <dbReference type="ChEBI" id="CHEBI:30413"/>
    </ligand>
    <ligandPart>
        <name>Fe</name>
        <dbReference type="ChEBI" id="CHEBI:18248"/>
    </ligandPart>
</feature>
<evidence type="ECO:0000256" key="15">
    <source>
        <dbReference type="SAM" id="Phobius"/>
    </source>
</evidence>
<protein>
    <submittedName>
        <fullName evidence="16">Cytochrome P450 CYP3024A2</fullName>
    </submittedName>
</protein>
<dbReference type="CDD" id="cd11056">
    <property type="entry name" value="CYP6-like"/>
    <property type="match status" value="1"/>
</dbReference>
<feature type="transmembrane region" description="Helical" evidence="15">
    <location>
        <begin position="20"/>
        <end position="38"/>
    </location>
</feature>
<comment type="subcellular location">
    <subcellularLocation>
        <location evidence="3">Endoplasmic reticulum membrane</location>
        <topology evidence="3">Peripheral membrane protein</topology>
    </subcellularLocation>
    <subcellularLocation>
        <location evidence="2">Microsome membrane</location>
        <topology evidence="2">Peripheral membrane protein</topology>
    </subcellularLocation>
</comment>
<keyword evidence="5 13" id="KW-0349">Heme</keyword>
<dbReference type="InterPro" id="IPR002401">
    <property type="entry name" value="Cyt_P450_E_grp-I"/>
</dbReference>
<reference evidence="16" key="1">
    <citation type="submission" date="2013-09" db="EMBL/GenBank/DDBJ databases">
        <authorList>
            <person name="Lee J.-S."/>
        </authorList>
    </citation>
    <scope>NUCLEOTIDE SEQUENCE</scope>
</reference>
<evidence type="ECO:0000256" key="6">
    <source>
        <dbReference type="ARBA" id="ARBA00022723"/>
    </source>
</evidence>
<keyword evidence="11 14" id="KW-0503">Monooxygenase</keyword>
<keyword evidence="8" id="KW-0492">Microsome</keyword>
<evidence type="ECO:0000256" key="14">
    <source>
        <dbReference type="RuleBase" id="RU000461"/>
    </source>
</evidence>